<accession>A0AAF0J7N1</accession>
<evidence type="ECO:0000256" key="1">
    <source>
        <dbReference type="ARBA" id="ARBA00004479"/>
    </source>
</evidence>
<comment type="similarity">
    <text evidence="2 8">Belongs to the EMP24/GP25L family.</text>
</comment>
<keyword evidence="6 9" id="KW-0472">Membrane</keyword>
<evidence type="ECO:0000256" key="7">
    <source>
        <dbReference type="ARBA" id="ARBA00037847"/>
    </source>
</evidence>
<evidence type="ECO:0000259" key="11">
    <source>
        <dbReference type="PROSITE" id="PS50866"/>
    </source>
</evidence>
<protein>
    <recommendedName>
        <fullName evidence="11">GOLD domain-containing protein</fullName>
    </recommendedName>
</protein>
<dbReference type="GO" id="GO:0012505">
    <property type="term" value="C:endomembrane system"/>
    <property type="evidence" value="ECO:0007669"/>
    <property type="project" value="UniProtKB-SubCell"/>
</dbReference>
<dbReference type="SMART" id="SM01190">
    <property type="entry name" value="EMP24_GP25L"/>
    <property type="match status" value="1"/>
</dbReference>
<reference evidence="12" key="1">
    <citation type="submission" date="2023-03" db="EMBL/GenBank/DDBJ databases">
        <title>Mating type loci evolution in Malassezia.</title>
        <authorList>
            <person name="Coelho M.A."/>
        </authorList>
    </citation>
    <scope>NUCLEOTIDE SEQUENCE</scope>
    <source>
        <strain evidence="12">CBS 11721</strain>
    </source>
</reference>
<dbReference type="SUPFAM" id="SSF101576">
    <property type="entry name" value="Supernatant protein factor (SPF), C-terminal domain"/>
    <property type="match status" value="1"/>
</dbReference>
<comment type="subcellular location">
    <subcellularLocation>
        <location evidence="7">Endomembrane system</location>
        <topology evidence="7">Single-pass membrane protein</topology>
    </subcellularLocation>
    <subcellularLocation>
        <location evidence="1 8">Membrane</location>
        <topology evidence="1 8">Single-pass type I membrane protein</topology>
    </subcellularLocation>
</comment>
<sequence>MRSGDFGIARVVQFLIVVAAFLPLASASALTTKVKPHSKSCFYAWVDQRFEKVGFYFAVQDGGSFDIEYIVTSPSDRIIIEGAKSSQEDIVFTANEYGEYSFCFENYVSSYGEKLIDFDITVESEPRNELPITPAVLLSEQSSPVEESMGRLESDLMAIERTLRYFRLRENKGFSLVETTRIFETLLIVCISVGQVLVVRALFNKSSGTRFRV</sequence>
<dbReference type="GO" id="GO:0016020">
    <property type="term" value="C:membrane"/>
    <property type="evidence" value="ECO:0007669"/>
    <property type="project" value="UniProtKB-SubCell"/>
</dbReference>
<evidence type="ECO:0000256" key="3">
    <source>
        <dbReference type="ARBA" id="ARBA00022692"/>
    </source>
</evidence>
<evidence type="ECO:0000256" key="8">
    <source>
        <dbReference type="RuleBase" id="RU003827"/>
    </source>
</evidence>
<feature type="domain" description="GOLD" evidence="11">
    <location>
        <begin position="39"/>
        <end position="122"/>
    </location>
</feature>
<evidence type="ECO:0000313" key="13">
    <source>
        <dbReference type="Proteomes" id="UP001219933"/>
    </source>
</evidence>
<dbReference type="InterPro" id="IPR036598">
    <property type="entry name" value="GOLD_dom_sf"/>
</dbReference>
<feature type="chain" id="PRO_5042026958" description="GOLD domain-containing protein" evidence="10">
    <location>
        <begin position="28"/>
        <end position="213"/>
    </location>
</feature>
<evidence type="ECO:0000256" key="6">
    <source>
        <dbReference type="ARBA" id="ARBA00023136"/>
    </source>
</evidence>
<keyword evidence="5 9" id="KW-1133">Transmembrane helix</keyword>
<feature type="signal peptide" evidence="10">
    <location>
        <begin position="1"/>
        <end position="27"/>
    </location>
</feature>
<dbReference type="Proteomes" id="UP001219933">
    <property type="component" value="Chromosome 5"/>
</dbReference>
<evidence type="ECO:0000256" key="2">
    <source>
        <dbReference type="ARBA" id="ARBA00007104"/>
    </source>
</evidence>
<name>A0AAF0J7N1_9BASI</name>
<evidence type="ECO:0000256" key="4">
    <source>
        <dbReference type="ARBA" id="ARBA00022729"/>
    </source>
</evidence>
<dbReference type="AlphaFoldDB" id="A0AAF0J7N1"/>
<dbReference type="Pfam" id="PF01105">
    <property type="entry name" value="EMP24_GP25L"/>
    <property type="match status" value="1"/>
</dbReference>
<keyword evidence="13" id="KW-1185">Reference proteome</keyword>
<dbReference type="EMBL" id="CP119881">
    <property type="protein sequence ID" value="WFD36807.1"/>
    <property type="molecule type" value="Genomic_DNA"/>
</dbReference>
<keyword evidence="4 10" id="KW-0732">Signal</keyword>
<evidence type="ECO:0000313" key="12">
    <source>
        <dbReference type="EMBL" id="WFD36807.1"/>
    </source>
</evidence>
<evidence type="ECO:0000256" key="9">
    <source>
        <dbReference type="SAM" id="Phobius"/>
    </source>
</evidence>
<proteinExistence type="inferred from homology"/>
<feature type="transmembrane region" description="Helical" evidence="9">
    <location>
        <begin position="182"/>
        <end position="203"/>
    </location>
</feature>
<gene>
    <name evidence="12" type="ORF">MCUN1_003697</name>
</gene>
<organism evidence="12 13">
    <name type="scientific">Malassezia cuniculi</name>
    <dbReference type="NCBI Taxonomy" id="948313"/>
    <lineage>
        <taxon>Eukaryota</taxon>
        <taxon>Fungi</taxon>
        <taxon>Dikarya</taxon>
        <taxon>Basidiomycota</taxon>
        <taxon>Ustilaginomycotina</taxon>
        <taxon>Malasseziomycetes</taxon>
        <taxon>Malasseziales</taxon>
        <taxon>Malasseziaceae</taxon>
        <taxon>Malassezia</taxon>
    </lineage>
</organism>
<dbReference type="PROSITE" id="PS50866">
    <property type="entry name" value="GOLD"/>
    <property type="match status" value="1"/>
</dbReference>
<dbReference type="InterPro" id="IPR015720">
    <property type="entry name" value="Emp24-like"/>
</dbReference>
<dbReference type="PANTHER" id="PTHR22811">
    <property type="entry name" value="TRANSMEMBRANE EMP24 DOMAIN-CONTAINING PROTEIN"/>
    <property type="match status" value="1"/>
</dbReference>
<dbReference type="InterPro" id="IPR009038">
    <property type="entry name" value="GOLD_dom"/>
</dbReference>
<keyword evidence="3 8" id="KW-0812">Transmembrane</keyword>
<evidence type="ECO:0000256" key="10">
    <source>
        <dbReference type="SAM" id="SignalP"/>
    </source>
</evidence>
<evidence type="ECO:0000256" key="5">
    <source>
        <dbReference type="ARBA" id="ARBA00022989"/>
    </source>
</evidence>